<gene>
    <name evidence="1" type="ORF">ACFPVY_06700</name>
</gene>
<protein>
    <recommendedName>
        <fullName evidence="3">MAE-28990/MAE-18760-like HEPN domain-containing protein</fullName>
    </recommendedName>
</protein>
<evidence type="ECO:0000313" key="1">
    <source>
        <dbReference type="EMBL" id="MFC6096332.1"/>
    </source>
</evidence>
<dbReference type="EMBL" id="JBHSQB010000005">
    <property type="protein sequence ID" value="MFC6096332.1"/>
    <property type="molecule type" value="Genomic_DNA"/>
</dbReference>
<name>A0ABW1PN82_9FLAO</name>
<organism evidence="1 2">
    <name type="scientific">Flavobacterium qiangtangense</name>
    <dbReference type="NCBI Taxonomy" id="1442595"/>
    <lineage>
        <taxon>Bacteria</taxon>
        <taxon>Pseudomonadati</taxon>
        <taxon>Bacteroidota</taxon>
        <taxon>Flavobacteriia</taxon>
        <taxon>Flavobacteriales</taxon>
        <taxon>Flavobacteriaceae</taxon>
        <taxon>Flavobacterium</taxon>
    </lineage>
</organism>
<sequence length="230" mass="26780">MPDSTSLDFYRAYVVNTTDFLTAENEIRRTINRAIKENKANTVNIQTKLYALLYSTYSESSFMKMVLTPYGFEQKHLDEILIQGSIQEKWHKAIEMAFLKFSTYSKGSEIPNKSQDLKRIILKYIIDPSVIRNKIAHGQITVALNSKNTALNTDLTQKIEVLDVVYVYRLFEINKKLVSIIEDLIESPDKAHYNYYYSKFQELESFISKSQNWNLSSKKNTISMSKKVIR</sequence>
<dbReference type="Proteomes" id="UP001596287">
    <property type="component" value="Unassembled WGS sequence"/>
</dbReference>
<keyword evidence="2" id="KW-1185">Reference proteome</keyword>
<evidence type="ECO:0008006" key="3">
    <source>
        <dbReference type="Google" id="ProtNLM"/>
    </source>
</evidence>
<evidence type="ECO:0000313" key="2">
    <source>
        <dbReference type="Proteomes" id="UP001596287"/>
    </source>
</evidence>
<reference evidence="2" key="1">
    <citation type="journal article" date="2019" name="Int. J. Syst. Evol. Microbiol.">
        <title>The Global Catalogue of Microorganisms (GCM) 10K type strain sequencing project: providing services to taxonomists for standard genome sequencing and annotation.</title>
        <authorList>
            <consortium name="The Broad Institute Genomics Platform"/>
            <consortium name="The Broad Institute Genome Sequencing Center for Infectious Disease"/>
            <person name="Wu L."/>
            <person name="Ma J."/>
        </authorList>
    </citation>
    <scope>NUCLEOTIDE SEQUENCE [LARGE SCALE GENOMIC DNA]</scope>
    <source>
        <strain evidence="2">CCUG 49679</strain>
    </source>
</reference>
<dbReference type="RefSeq" id="WP_379791200.1">
    <property type="nucleotide sequence ID" value="NZ_JBHSQB010000005.1"/>
</dbReference>
<comment type="caution">
    <text evidence="1">The sequence shown here is derived from an EMBL/GenBank/DDBJ whole genome shotgun (WGS) entry which is preliminary data.</text>
</comment>
<accession>A0ABW1PN82</accession>
<proteinExistence type="predicted"/>